<feature type="region of interest" description="Disordered" evidence="1">
    <location>
        <begin position="743"/>
        <end position="766"/>
    </location>
</feature>
<dbReference type="SUPFAM" id="SSF55486">
    <property type="entry name" value="Metalloproteases ('zincins'), catalytic domain"/>
    <property type="match status" value="1"/>
</dbReference>
<feature type="signal peptide" evidence="2">
    <location>
        <begin position="1"/>
        <end position="20"/>
    </location>
</feature>
<keyword evidence="2" id="KW-0732">Signal</keyword>
<dbReference type="InterPro" id="IPR027268">
    <property type="entry name" value="Peptidase_M4/M1_CTD_sf"/>
</dbReference>
<keyword evidence="4" id="KW-0378">Hydrolase</keyword>
<dbReference type="Pfam" id="PF01433">
    <property type="entry name" value="Peptidase_M1"/>
    <property type="match status" value="1"/>
</dbReference>
<dbReference type="Proteomes" id="UP000028980">
    <property type="component" value="Unassembled WGS sequence"/>
</dbReference>
<dbReference type="CDD" id="cd09604">
    <property type="entry name" value="M1_APN_like"/>
    <property type="match status" value="1"/>
</dbReference>
<evidence type="ECO:0000313" key="4">
    <source>
        <dbReference type="EMBL" id="GAK75291.1"/>
    </source>
</evidence>
<name>A0A081D8P5_NONUL</name>
<dbReference type="AlphaFoldDB" id="A0A081D8P5"/>
<evidence type="ECO:0000259" key="3">
    <source>
        <dbReference type="Pfam" id="PF01433"/>
    </source>
</evidence>
<sequence length="766" mass="88647">MKAIKLLFISMLMVSFSGFAQEAEQAEEPKAEEHYNINKFRQLYQEFSTPNQYRSASGAPGPKYYQQRADYEMDIRLDDENHHIYGYETITYTNNSPDVLDYLWVQLDQNMRAKDSKTPLIEGGGVAPFAQPAGFAGEYLSEPFDGGFNIKKVLDSKGNPLKYMINQTMMRVEMPKALAPGKKFEFDIEWDYNVNNHVEGRGRSGYEEFPDGHRAYVIAQFYPRMCVYNDVEGWQNSQFWGGRDEFALPFGSFEVNITVPEDHWLDGTGKLTNRKDVYSSEELRRYEMAQRTYDEPVVIRTQQEAEKLAMMPGATKMKTWKLKADYVRDFGWTSSRRYIADAMAVKVGDKDVMAVSIYAPEGNPLWEQWSTKAVAQTLKSYSRMTFDYPYHKAISVHAKNQGMEYPMICWNYGRPDAEGNYSDRVKFGMISVIIHEVGHNYFPMIVNSDERQWTWMDEGLNTFVQYVAEQDMGENYPASIEGLDAYPSRRGPAAAIVPYMAGDQRYIAPIMSKGLNTYQFGSNAYGKPGTALNILRETVMGRELFDYSFRTYSQRWMFKHPTPEDFFRTMEDASAMDLDWFWRGWFYTTQFNDMGIKSVDKFYVSADMNQEMKDYLEERNIPKDRVPQLVYMVKEGSEDYKEEMKGKAPSEVVSDLKDYMMDNFTAEQRAAMKEPKYFYQITVEKPGGLVMPIIIEYTYADGTTETATHPAEIWRLNDKEVSLSKATQKEIVGIVIDPKLETADIDTSNNSWPQEPKVDKFEEMKQ</sequence>
<dbReference type="EMBL" id="BBLG01000001">
    <property type="protein sequence ID" value="GAK75291.1"/>
    <property type="molecule type" value="Genomic_DNA"/>
</dbReference>
<dbReference type="Gene3D" id="1.10.390.10">
    <property type="entry name" value="Neutral Protease Domain 2"/>
    <property type="match status" value="1"/>
</dbReference>
<dbReference type="GO" id="GO:0004177">
    <property type="term" value="F:aminopeptidase activity"/>
    <property type="evidence" value="ECO:0007669"/>
    <property type="project" value="UniProtKB-KW"/>
</dbReference>
<proteinExistence type="predicted"/>
<organism evidence="4 5">
    <name type="scientific">Nonlabens ulvanivorans</name>
    <name type="common">Persicivirga ulvanivorans</name>
    <dbReference type="NCBI Taxonomy" id="906888"/>
    <lineage>
        <taxon>Bacteria</taxon>
        <taxon>Pseudomonadati</taxon>
        <taxon>Bacteroidota</taxon>
        <taxon>Flavobacteriia</taxon>
        <taxon>Flavobacteriales</taxon>
        <taxon>Flavobacteriaceae</taxon>
        <taxon>Nonlabens</taxon>
    </lineage>
</organism>
<evidence type="ECO:0000313" key="5">
    <source>
        <dbReference type="Proteomes" id="UP000028980"/>
    </source>
</evidence>
<keyword evidence="4" id="KW-0645">Protease</keyword>
<comment type="caution">
    <text evidence="4">The sequence shown here is derived from an EMBL/GenBank/DDBJ whole genome shotgun (WGS) entry which is preliminary data.</text>
</comment>
<feature type="chain" id="PRO_5001756494" evidence="2">
    <location>
        <begin position="21"/>
        <end position="766"/>
    </location>
</feature>
<dbReference type="GO" id="GO:0008270">
    <property type="term" value="F:zinc ion binding"/>
    <property type="evidence" value="ECO:0007669"/>
    <property type="project" value="InterPro"/>
</dbReference>
<evidence type="ECO:0000256" key="1">
    <source>
        <dbReference type="SAM" id="MobiDB-lite"/>
    </source>
</evidence>
<reference evidence="4 5" key="1">
    <citation type="journal article" date="2014" name="Genome Announc.">
        <title>Draft Genome Sequences of Marine Flavobacterium Nonlabens Strains NR17, NR24, NR27, NR32, NR33, and Ara13.</title>
        <authorList>
            <person name="Nakanishi M."/>
            <person name="Meirelles P."/>
            <person name="Suzuki R."/>
            <person name="Takatani N."/>
            <person name="Mino S."/>
            <person name="Suda W."/>
            <person name="Oshima K."/>
            <person name="Hattori M."/>
            <person name="Ohkuma M."/>
            <person name="Hosokawa M."/>
            <person name="Miyashita K."/>
            <person name="Thompson F.L."/>
            <person name="Niwa A."/>
            <person name="Sawabe T."/>
            <person name="Sawabe T."/>
        </authorList>
    </citation>
    <scope>NUCLEOTIDE SEQUENCE [LARGE SCALE GENOMIC DNA]</scope>
    <source>
        <strain evidence="5">JCM19296</strain>
    </source>
</reference>
<accession>A0A081D8P5</accession>
<keyword evidence="4" id="KW-0031">Aminopeptidase</keyword>
<dbReference type="InterPro" id="IPR014782">
    <property type="entry name" value="Peptidase_M1_dom"/>
</dbReference>
<gene>
    <name evidence="4" type="ORF">JCM19296_869</name>
</gene>
<dbReference type="GO" id="GO:0008237">
    <property type="term" value="F:metallopeptidase activity"/>
    <property type="evidence" value="ECO:0007669"/>
    <property type="project" value="InterPro"/>
</dbReference>
<evidence type="ECO:0000256" key="2">
    <source>
        <dbReference type="SAM" id="SignalP"/>
    </source>
</evidence>
<protein>
    <submittedName>
        <fullName evidence="4">Zn-dependent aminopeptidase</fullName>
    </submittedName>
</protein>
<feature type="compositionally biased region" description="Basic and acidic residues" evidence="1">
    <location>
        <begin position="756"/>
        <end position="766"/>
    </location>
</feature>
<feature type="domain" description="Peptidase M1 membrane alanine aminopeptidase" evidence="3">
    <location>
        <begin position="419"/>
        <end position="585"/>
    </location>
</feature>